<accession>A0A212F3L2</accession>
<keyword evidence="6" id="KW-0805">Transcription regulation</keyword>
<feature type="domain" description="C2H2-type" evidence="12">
    <location>
        <begin position="342"/>
        <end position="369"/>
    </location>
</feature>
<protein>
    <submittedName>
        <fullName evidence="14">Zinc finger protein 782</fullName>
    </submittedName>
</protein>
<feature type="domain" description="C2H2-type" evidence="12">
    <location>
        <begin position="370"/>
        <end position="397"/>
    </location>
</feature>
<evidence type="ECO:0000256" key="10">
    <source>
        <dbReference type="PROSITE-ProRule" id="PRU00042"/>
    </source>
</evidence>
<dbReference type="Gene3D" id="3.40.1800.20">
    <property type="match status" value="1"/>
</dbReference>
<dbReference type="InterPro" id="IPR036236">
    <property type="entry name" value="Znf_C2H2_sf"/>
</dbReference>
<gene>
    <name evidence="14" type="ORF">KGM_208489</name>
</gene>
<dbReference type="SMART" id="SM00868">
    <property type="entry name" value="zf-AD"/>
    <property type="match status" value="1"/>
</dbReference>
<reference evidence="14 15" key="1">
    <citation type="journal article" date="2011" name="Cell">
        <title>The monarch butterfly genome yields insights into long-distance migration.</title>
        <authorList>
            <person name="Zhan S."/>
            <person name="Merlin C."/>
            <person name="Boore J.L."/>
            <person name="Reppert S.M."/>
        </authorList>
    </citation>
    <scope>NUCLEOTIDE SEQUENCE [LARGE SCALE GENOMIC DNA]</scope>
    <source>
        <strain evidence="14">F-2</strain>
    </source>
</reference>
<dbReference type="InterPro" id="IPR012934">
    <property type="entry name" value="Znf_AD"/>
</dbReference>
<name>A0A212F3L2_DANPL</name>
<dbReference type="GO" id="GO:0006355">
    <property type="term" value="P:regulation of DNA-templated transcription"/>
    <property type="evidence" value="ECO:0007669"/>
    <property type="project" value="UniProtKB-ARBA"/>
</dbReference>
<dbReference type="PROSITE" id="PS51915">
    <property type="entry name" value="ZAD"/>
    <property type="match status" value="1"/>
</dbReference>
<evidence type="ECO:0000256" key="9">
    <source>
        <dbReference type="ARBA" id="ARBA00023242"/>
    </source>
</evidence>
<feature type="domain" description="C2H2-type" evidence="12">
    <location>
        <begin position="283"/>
        <end position="305"/>
    </location>
</feature>
<feature type="domain" description="C2H2-type" evidence="12">
    <location>
        <begin position="255"/>
        <end position="282"/>
    </location>
</feature>
<evidence type="ECO:0000313" key="15">
    <source>
        <dbReference type="Proteomes" id="UP000007151"/>
    </source>
</evidence>
<dbReference type="FunFam" id="3.30.160.60:FF:000446">
    <property type="entry name" value="Zinc finger protein"/>
    <property type="match status" value="1"/>
</dbReference>
<feature type="domain" description="C2H2-type" evidence="12">
    <location>
        <begin position="426"/>
        <end position="453"/>
    </location>
</feature>
<sequence>MENSTNENDYENKIPLNAIVNIKPTSSAHHKFENVLIENDMKLIAINTIDDIRYLCRICLTNEDNMISLMSTIDSELLVDIFSYVTSIKAQLEADLPQQICDTCYDDLLQCYKLRKKSLKSEQTLRKVLKLDSGCCSDDISVTIMTKEKGIQTDCNDLIKLCEENGPRRINFKDEDFKTEYEESHEVEYLDDDFFESNDIVTKDVVHSMNRETQQNDMKTLIEMKSEKAVKNFRKIKTLRAHMKKCRNTEVKNSFPCGKCKETFSHEQDLCIHSALHTKGNKWTCNECQKEFTERNRFRRHIRRHMACWRLACDACGKTFAEPCALRRHARVHTGERKEKTLRCDICDKRFSDRTQLATHSTRHSGLMPCSCSVCGKAFPSQRLLASHARVHSDLKPYACLYCDKRFRHESTRNTHHRTHTGEKPYVCSICGKTFIQNSNLKLHMRTHTGEKPFECAICSEKFGRKNYLVKHLRTHKNKVNKDTVKNQEIVILQEVPFVVEDSVIYNEDPGNEVSLDTGVNTVSNKNITLEVSEEIPIGVSGELILHENGEEKTELVVVDNIQNGMNFTNGDICLDGNVNYVNDVSLVGVNDDVPSSASSAEETTMKLYKLDQSLVQIQTSTGQLTIRKMTANF</sequence>
<dbReference type="GO" id="GO:0003677">
    <property type="term" value="F:DNA binding"/>
    <property type="evidence" value="ECO:0007669"/>
    <property type="project" value="UniProtKB-KW"/>
</dbReference>
<organism evidence="14 15">
    <name type="scientific">Danaus plexippus plexippus</name>
    <dbReference type="NCBI Taxonomy" id="278856"/>
    <lineage>
        <taxon>Eukaryota</taxon>
        <taxon>Metazoa</taxon>
        <taxon>Ecdysozoa</taxon>
        <taxon>Arthropoda</taxon>
        <taxon>Hexapoda</taxon>
        <taxon>Insecta</taxon>
        <taxon>Pterygota</taxon>
        <taxon>Neoptera</taxon>
        <taxon>Endopterygota</taxon>
        <taxon>Lepidoptera</taxon>
        <taxon>Glossata</taxon>
        <taxon>Ditrysia</taxon>
        <taxon>Papilionoidea</taxon>
        <taxon>Nymphalidae</taxon>
        <taxon>Danainae</taxon>
        <taxon>Danaini</taxon>
        <taxon>Danaina</taxon>
        <taxon>Danaus</taxon>
        <taxon>Danaus</taxon>
    </lineage>
</organism>
<dbReference type="SUPFAM" id="SSF57716">
    <property type="entry name" value="Glucocorticoid receptor-like (DNA-binding domain)"/>
    <property type="match status" value="1"/>
</dbReference>
<keyword evidence="5 11" id="KW-0862">Zinc</keyword>
<proteinExistence type="predicted"/>
<dbReference type="SMART" id="SM00355">
    <property type="entry name" value="ZnF_C2H2"/>
    <property type="match status" value="8"/>
</dbReference>
<dbReference type="PROSITE" id="PS00028">
    <property type="entry name" value="ZINC_FINGER_C2H2_1"/>
    <property type="match status" value="8"/>
</dbReference>
<feature type="domain" description="ZAD" evidence="13">
    <location>
        <begin position="54"/>
        <end position="128"/>
    </location>
</feature>
<evidence type="ECO:0000256" key="6">
    <source>
        <dbReference type="ARBA" id="ARBA00023015"/>
    </source>
</evidence>
<feature type="binding site" evidence="11">
    <location>
        <position position="104"/>
    </location>
    <ligand>
        <name>Zn(2+)</name>
        <dbReference type="ChEBI" id="CHEBI:29105"/>
    </ligand>
</feature>
<feature type="domain" description="C2H2-type" evidence="12">
    <location>
        <begin position="311"/>
        <end position="338"/>
    </location>
</feature>
<feature type="domain" description="C2H2-type" evidence="12">
    <location>
        <begin position="454"/>
        <end position="481"/>
    </location>
</feature>
<keyword evidence="2 11" id="KW-0479">Metal-binding</keyword>
<dbReference type="SUPFAM" id="SSF57667">
    <property type="entry name" value="beta-beta-alpha zinc fingers"/>
    <property type="match status" value="5"/>
</dbReference>
<evidence type="ECO:0000256" key="11">
    <source>
        <dbReference type="PROSITE-ProRule" id="PRU01263"/>
    </source>
</evidence>
<dbReference type="GO" id="GO:0005634">
    <property type="term" value="C:nucleus"/>
    <property type="evidence" value="ECO:0007669"/>
    <property type="project" value="UniProtKB-SubCell"/>
</dbReference>
<dbReference type="KEGG" id="dpl:KGM_208489"/>
<evidence type="ECO:0000256" key="5">
    <source>
        <dbReference type="ARBA" id="ARBA00022833"/>
    </source>
</evidence>
<feature type="binding site" evidence="11">
    <location>
        <position position="56"/>
    </location>
    <ligand>
        <name>Zn(2+)</name>
        <dbReference type="ChEBI" id="CHEBI:29105"/>
    </ligand>
</feature>
<dbReference type="EMBL" id="AGBW02010564">
    <property type="protein sequence ID" value="OWR48303.1"/>
    <property type="molecule type" value="Genomic_DNA"/>
</dbReference>
<keyword evidence="3" id="KW-0677">Repeat</keyword>
<evidence type="ECO:0000256" key="8">
    <source>
        <dbReference type="ARBA" id="ARBA00023163"/>
    </source>
</evidence>
<dbReference type="PANTHER" id="PTHR16515:SF49">
    <property type="entry name" value="GASTRULA ZINC FINGER PROTEIN XLCGF49.1-LIKE-RELATED"/>
    <property type="match status" value="1"/>
</dbReference>
<dbReference type="eggNOG" id="KOG1721">
    <property type="taxonomic scope" value="Eukaryota"/>
</dbReference>
<evidence type="ECO:0000256" key="7">
    <source>
        <dbReference type="ARBA" id="ARBA00023125"/>
    </source>
</evidence>
<evidence type="ECO:0000259" key="13">
    <source>
        <dbReference type="PROSITE" id="PS51915"/>
    </source>
</evidence>
<dbReference type="FunFam" id="3.30.160.60:FF:000624">
    <property type="entry name" value="zinc finger protein 697"/>
    <property type="match status" value="1"/>
</dbReference>
<dbReference type="AlphaFoldDB" id="A0A212F3L2"/>
<dbReference type="Proteomes" id="UP000007151">
    <property type="component" value="Unassembled WGS sequence"/>
</dbReference>
<evidence type="ECO:0000256" key="4">
    <source>
        <dbReference type="ARBA" id="ARBA00022771"/>
    </source>
</evidence>
<dbReference type="InterPro" id="IPR050331">
    <property type="entry name" value="Zinc_finger"/>
</dbReference>
<dbReference type="InParanoid" id="A0A212F3L2"/>
<keyword evidence="4 10" id="KW-0863">Zinc-finger</keyword>
<dbReference type="Pfam" id="PF00096">
    <property type="entry name" value="zf-C2H2"/>
    <property type="match status" value="6"/>
</dbReference>
<feature type="domain" description="C2H2-type" evidence="12">
    <location>
        <begin position="398"/>
        <end position="425"/>
    </location>
</feature>
<keyword evidence="9" id="KW-0539">Nucleus</keyword>
<evidence type="ECO:0000259" key="12">
    <source>
        <dbReference type="PROSITE" id="PS50157"/>
    </source>
</evidence>
<evidence type="ECO:0000256" key="1">
    <source>
        <dbReference type="ARBA" id="ARBA00004123"/>
    </source>
</evidence>
<dbReference type="GO" id="GO:0008270">
    <property type="term" value="F:zinc ion binding"/>
    <property type="evidence" value="ECO:0007669"/>
    <property type="project" value="UniProtKB-UniRule"/>
</dbReference>
<keyword evidence="8" id="KW-0804">Transcription</keyword>
<dbReference type="Pfam" id="PF07776">
    <property type="entry name" value="zf-AD"/>
    <property type="match status" value="1"/>
</dbReference>
<evidence type="ECO:0000313" key="14">
    <source>
        <dbReference type="EMBL" id="OWR48303.1"/>
    </source>
</evidence>
<comment type="subcellular location">
    <subcellularLocation>
        <location evidence="1">Nucleus</location>
    </subcellularLocation>
</comment>
<evidence type="ECO:0000256" key="3">
    <source>
        <dbReference type="ARBA" id="ARBA00022737"/>
    </source>
</evidence>
<dbReference type="PANTHER" id="PTHR16515">
    <property type="entry name" value="PR DOMAIN ZINC FINGER PROTEIN"/>
    <property type="match status" value="1"/>
</dbReference>
<evidence type="ECO:0000256" key="2">
    <source>
        <dbReference type="ARBA" id="ARBA00022723"/>
    </source>
</evidence>
<keyword evidence="15" id="KW-1185">Reference proteome</keyword>
<dbReference type="PROSITE" id="PS50157">
    <property type="entry name" value="ZINC_FINGER_C2H2_2"/>
    <property type="match status" value="8"/>
</dbReference>
<feature type="binding site" evidence="11">
    <location>
        <position position="101"/>
    </location>
    <ligand>
        <name>Zn(2+)</name>
        <dbReference type="ChEBI" id="CHEBI:29105"/>
    </ligand>
</feature>
<keyword evidence="7" id="KW-0238">DNA-binding</keyword>
<dbReference type="Gene3D" id="3.30.160.60">
    <property type="entry name" value="Classic Zinc Finger"/>
    <property type="match status" value="7"/>
</dbReference>
<dbReference type="FunFam" id="3.30.160.60:FF:000965">
    <property type="entry name" value="Neurotrophin receptor-interacting factor homolog"/>
    <property type="match status" value="1"/>
</dbReference>
<feature type="binding site" evidence="11">
    <location>
        <position position="59"/>
    </location>
    <ligand>
        <name>Zn(2+)</name>
        <dbReference type="ChEBI" id="CHEBI:29105"/>
    </ligand>
</feature>
<comment type="caution">
    <text evidence="14">The sequence shown here is derived from an EMBL/GenBank/DDBJ whole genome shotgun (WGS) entry which is preliminary data.</text>
</comment>
<dbReference type="FunFam" id="3.30.160.60:FF:002343">
    <property type="entry name" value="Zinc finger protein 33A"/>
    <property type="match status" value="1"/>
</dbReference>
<dbReference type="InterPro" id="IPR013087">
    <property type="entry name" value="Znf_C2H2_type"/>
</dbReference>